<evidence type="ECO:0000313" key="4">
    <source>
        <dbReference type="Proteomes" id="UP000002320"/>
    </source>
</evidence>
<gene>
    <name evidence="3" type="primary">6037362</name>
    <name evidence="2" type="ORF">CpipJ_CPIJ005800</name>
</gene>
<reference evidence="3" key="2">
    <citation type="submission" date="2020-05" db="UniProtKB">
        <authorList>
            <consortium name="EnsemblMetazoa"/>
        </authorList>
    </citation>
    <scope>IDENTIFICATION</scope>
    <source>
        <strain evidence="3">JHB</strain>
    </source>
</reference>
<feature type="region of interest" description="Disordered" evidence="1">
    <location>
        <begin position="62"/>
        <end position="123"/>
    </location>
</feature>
<sequence>MYDAHHDEASDPNAPRCSITTFLHRVAFTVLHASFFLENKNHEDEQQQVINKYNSLPLHALQNQQQQHQYQSPHLQQSRPVSSLSHVNNNNGNHYHNYSSAHQHHHNNNGLHQSPSWSNGNATGPDGPLRLSYVTERILASILPARRHRYRNGSTTPQPTTTTTPGGSPGFVDEHERELIEMLEQKHERNYRIFDLESCIASISLEKLCELCKHIDSWLGSGKEKIVVLQDRRRPLLCLVGTSPPDWLAGMRPALQAVAA</sequence>
<organism>
    <name type="scientific">Culex quinquefasciatus</name>
    <name type="common">Southern house mosquito</name>
    <name type="synonym">Culex pungens</name>
    <dbReference type="NCBI Taxonomy" id="7176"/>
    <lineage>
        <taxon>Eukaryota</taxon>
        <taxon>Metazoa</taxon>
        <taxon>Ecdysozoa</taxon>
        <taxon>Arthropoda</taxon>
        <taxon>Hexapoda</taxon>
        <taxon>Insecta</taxon>
        <taxon>Pterygota</taxon>
        <taxon>Neoptera</taxon>
        <taxon>Endopterygota</taxon>
        <taxon>Diptera</taxon>
        <taxon>Nematocera</taxon>
        <taxon>Culicoidea</taxon>
        <taxon>Culicidae</taxon>
        <taxon>Culicinae</taxon>
        <taxon>Culicini</taxon>
        <taxon>Culex</taxon>
        <taxon>Culex</taxon>
    </lineage>
</organism>
<dbReference type="AlphaFoldDB" id="B0WF00"/>
<dbReference type="VEuPathDB" id="VectorBase:CQUJHB003898"/>
<dbReference type="EnsemblMetazoa" id="CPIJ005800-RA">
    <property type="protein sequence ID" value="CPIJ005800-PA"/>
    <property type="gene ID" value="CPIJ005800"/>
</dbReference>
<dbReference type="KEGG" id="cqu:CpipJ_CPIJ005800"/>
<name>B0WF00_CULQU</name>
<dbReference type="OrthoDB" id="6273691at2759"/>
<protein>
    <submittedName>
        <fullName evidence="2 3">Tensin</fullName>
    </submittedName>
</protein>
<evidence type="ECO:0000313" key="3">
    <source>
        <dbReference type="EnsemblMetazoa" id="CPIJ005800-PA"/>
    </source>
</evidence>
<feature type="compositionally biased region" description="Low complexity" evidence="1">
    <location>
        <begin position="62"/>
        <end position="100"/>
    </location>
</feature>
<dbReference type="PANTHER" id="PTHR45734:SF10">
    <property type="entry name" value="BLISTERY, ISOFORM A"/>
    <property type="match status" value="1"/>
</dbReference>
<feature type="compositionally biased region" description="Low complexity" evidence="1">
    <location>
        <begin position="153"/>
        <end position="166"/>
    </location>
</feature>
<dbReference type="HOGENOM" id="CLU_1070615_0_0_1"/>
<dbReference type="VEuPathDB" id="VectorBase:CPIJ005800"/>
<keyword evidence="4" id="KW-1185">Reference proteome</keyword>
<dbReference type="GO" id="GO:0005925">
    <property type="term" value="C:focal adhesion"/>
    <property type="evidence" value="ECO:0007669"/>
    <property type="project" value="TreeGrafter"/>
</dbReference>
<dbReference type="EMBL" id="DS231912">
    <property type="protein sequence ID" value="EDS25858.1"/>
    <property type="molecule type" value="Genomic_DNA"/>
</dbReference>
<dbReference type="Proteomes" id="UP000002320">
    <property type="component" value="Unassembled WGS sequence"/>
</dbReference>
<accession>B0WF00</accession>
<dbReference type="InParanoid" id="B0WF00"/>
<dbReference type="InterPro" id="IPR029021">
    <property type="entry name" value="Prot-tyrosine_phosphatase-like"/>
</dbReference>
<dbReference type="PANTHER" id="PTHR45734">
    <property type="entry name" value="TENSIN"/>
    <property type="match status" value="1"/>
</dbReference>
<dbReference type="STRING" id="7176.B0WF00"/>
<feature type="region of interest" description="Disordered" evidence="1">
    <location>
        <begin position="150"/>
        <end position="171"/>
    </location>
</feature>
<evidence type="ECO:0000313" key="2">
    <source>
        <dbReference type="EMBL" id="EDS25858.1"/>
    </source>
</evidence>
<dbReference type="InterPro" id="IPR051484">
    <property type="entry name" value="Tensin_PTEN_phosphatase"/>
</dbReference>
<dbReference type="Gene3D" id="3.90.190.10">
    <property type="entry name" value="Protein tyrosine phosphatase superfamily"/>
    <property type="match status" value="1"/>
</dbReference>
<feature type="compositionally biased region" description="Polar residues" evidence="1">
    <location>
        <begin position="110"/>
        <end position="122"/>
    </location>
</feature>
<reference evidence="2" key="1">
    <citation type="submission" date="2007-03" db="EMBL/GenBank/DDBJ databases">
        <title>Annotation of Culex pipiens quinquefasciatus.</title>
        <authorList>
            <consortium name="The Broad Institute Genome Sequencing Platform"/>
            <person name="Atkinson P.W."/>
            <person name="Hemingway J."/>
            <person name="Christensen B.M."/>
            <person name="Higgs S."/>
            <person name="Kodira C."/>
            <person name="Hannick L."/>
            <person name="Megy K."/>
            <person name="O'Leary S."/>
            <person name="Pearson M."/>
            <person name="Haas B.J."/>
            <person name="Mauceli E."/>
            <person name="Wortman J.R."/>
            <person name="Lee N.H."/>
            <person name="Guigo R."/>
            <person name="Stanke M."/>
            <person name="Alvarado L."/>
            <person name="Amedeo P."/>
            <person name="Antoine C.H."/>
            <person name="Arensburger P."/>
            <person name="Bidwell S.L."/>
            <person name="Crawford M."/>
            <person name="Camaro F."/>
            <person name="Devon K."/>
            <person name="Engels R."/>
            <person name="Hammond M."/>
            <person name="Howarth C."/>
            <person name="Koehrsen M."/>
            <person name="Lawson D."/>
            <person name="Montgomery P."/>
            <person name="Nene V."/>
            <person name="Nusbaum C."/>
            <person name="Puiu D."/>
            <person name="Romero-Severson J."/>
            <person name="Severson D.W."/>
            <person name="Shumway M."/>
            <person name="Sisk P."/>
            <person name="Stolte C."/>
            <person name="Zeng Q."/>
            <person name="Eisenstadt E."/>
            <person name="Fraser-Liggett C."/>
            <person name="Strausberg R."/>
            <person name="Galagan J."/>
            <person name="Birren B."/>
            <person name="Collins F.H."/>
        </authorList>
    </citation>
    <scope>NUCLEOTIDE SEQUENCE [LARGE SCALE GENOMIC DNA]</scope>
    <source>
        <strain evidence="2">JHB</strain>
    </source>
</reference>
<proteinExistence type="predicted"/>
<evidence type="ECO:0000256" key="1">
    <source>
        <dbReference type="SAM" id="MobiDB-lite"/>
    </source>
</evidence>